<comment type="caution">
    <text evidence="1">The sequence shown here is derived from an EMBL/GenBank/DDBJ whole genome shotgun (WGS) entry which is preliminary data.</text>
</comment>
<sequence>MLDAAMTDQVIDRSTTLAEACRLLWQHPQVLAELRELLAVLADRVEHLHHRHDTHPDVPLQVHARYTRIELLAAFGIGAAAKVSPWQTGVYWASHESETPMAVTWRLHYPLPGDLFTAFAAAVA</sequence>
<keyword evidence="2" id="KW-1185">Reference proteome</keyword>
<accession>A0ABS7U5U7</accession>
<name>A0ABS7U5U7_9BACT</name>
<reference evidence="1" key="1">
    <citation type="submission" date="2021-08" db="EMBL/GenBank/DDBJ databases">
        <authorList>
            <person name="Stevens D.C."/>
        </authorList>
    </citation>
    <scope>NUCLEOTIDE SEQUENCE</scope>
    <source>
        <strain evidence="1">DSM 53165</strain>
    </source>
</reference>
<evidence type="ECO:0000313" key="2">
    <source>
        <dbReference type="Proteomes" id="UP001139031"/>
    </source>
</evidence>
<dbReference type="EMBL" id="JAIRAU010000059">
    <property type="protein sequence ID" value="MBZ5715948.1"/>
    <property type="molecule type" value="Genomic_DNA"/>
</dbReference>
<evidence type="ECO:0000313" key="1">
    <source>
        <dbReference type="EMBL" id="MBZ5715948.1"/>
    </source>
</evidence>
<dbReference type="Proteomes" id="UP001139031">
    <property type="component" value="Unassembled WGS sequence"/>
</dbReference>
<proteinExistence type="predicted"/>
<gene>
    <name evidence="1" type="ORF">K7C98_42525</name>
</gene>
<organism evidence="1 2">
    <name type="scientific">Nannocystis pusilla</name>
    <dbReference type="NCBI Taxonomy" id="889268"/>
    <lineage>
        <taxon>Bacteria</taxon>
        <taxon>Pseudomonadati</taxon>
        <taxon>Myxococcota</taxon>
        <taxon>Polyangia</taxon>
        <taxon>Nannocystales</taxon>
        <taxon>Nannocystaceae</taxon>
        <taxon>Nannocystis</taxon>
    </lineage>
</organism>
<protein>
    <submittedName>
        <fullName evidence="1">Uncharacterized protein</fullName>
    </submittedName>
</protein>